<feature type="region of interest" description="Disordered" evidence="1">
    <location>
        <begin position="357"/>
        <end position="391"/>
    </location>
</feature>
<proteinExistence type="predicted"/>
<gene>
    <name evidence="5" type="ORF">NRB20_22820</name>
</gene>
<comment type="caution">
    <text evidence="5">The sequence shown here is derived from an EMBL/GenBank/DDBJ whole genome shotgun (WGS) entry which is preliminary data.</text>
</comment>
<dbReference type="AlphaFoldDB" id="A0A7K0D0E8"/>
<dbReference type="Proteomes" id="UP000438448">
    <property type="component" value="Unassembled WGS sequence"/>
</dbReference>
<dbReference type="OrthoDB" id="3606263at2"/>
<feature type="compositionally biased region" description="Low complexity" evidence="1">
    <location>
        <begin position="364"/>
        <end position="373"/>
    </location>
</feature>
<dbReference type="GO" id="GO:0005576">
    <property type="term" value="C:extracellular region"/>
    <property type="evidence" value="ECO:0007669"/>
    <property type="project" value="TreeGrafter"/>
</dbReference>
<feature type="domain" description="Mammalian cell entry C-terminal" evidence="4">
    <location>
        <begin position="127"/>
        <end position="299"/>
    </location>
</feature>
<name>A0A7K0D0E8_9NOCA</name>
<evidence type="ECO:0000313" key="5">
    <source>
        <dbReference type="EMBL" id="MQY19197.1"/>
    </source>
</evidence>
<dbReference type="InterPro" id="IPR005693">
    <property type="entry name" value="Mce"/>
</dbReference>
<sequence length="391" mass="41597">MNPPLWQWLVRKRITLANIGLVLVLILGCGYLGREVLRFNPFARDFHVTVDLANSGGLLPGDDVTFRGTRVGKVSEVRVAGDGIAAVAAIDAGTKIPVGGVVHIGRLSAAGEQYLDFRPDADTGPYLTDGARIERARTSVPVPIQDVLTDMSGLISGMNPDRLDVVINELDKALAGGPDKMRNMIAGLSEAMAGLTNLLPQTRQLIENLEVIADTTQHAQPDLGTLTARGTALFQQATAADAEIRKLLDQGPDELATLGGVVAQNQDPMTDLVTNFVAITKAAKLRQPAIEALFPALRQGIAALGVPAHDGSYHTLVDPWPRPTCDYKTIPLVPTNVADTRVRLYNYCVTDNPALQVRGSANAPRPNVPNNGSGPPPDVTGNELSRPISGN</sequence>
<keyword evidence="2" id="KW-1133">Transmembrane helix</keyword>
<dbReference type="RefSeq" id="WP_153410016.1">
    <property type="nucleotide sequence ID" value="NZ_WEGK01000004.1"/>
</dbReference>
<accession>A0A7K0D0E8</accession>
<keyword evidence="6" id="KW-1185">Reference proteome</keyword>
<evidence type="ECO:0000259" key="3">
    <source>
        <dbReference type="Pfam" id="PF02470"/>
    </source>
</evidence>
<evidence type="ECO:0008006" key="7">
    <source>
        <dbReference type="Google" id="ProtNLM"/>
    </source>
</evidence>
<evidence type="ECO:0000256" key="2">
    <source>
        <dbReference type="SAM" id="Phobius"/>
    </source>
</evidence>
<evidence type="ECO:0000256" key="1">
    <source>
        <dbReference type="SAM" id="MobiDB-lite"/>
    </source>
</evidence>
<organism evidence="5 6">
    <name type="scientific">Nocardia macrotermitis</name>
    <dbReference type="NCBI Taxonomy" id="2585198"/>
    <lineage>
        <taxon>Bacteria</taxon>
        <taxon>Bacillati</taxon>
        <taxon>Actinomycetota</taxon>
        <taxon>Actinomycetes</taxon>
        <taxon>Mycobacteriales</taxon>
        <taxon>Nocardiaceae</taxon>
        <taxon>Nocardia</taxon>
    </lineage>
</organism>
<dbReference type="PANTHER" id="PTHR33371:SF16">
    <property type="entry name" value="MCE-FAMILY PROTEIN MCE3F"/>
    <property type="match status" value="1"/>
</dbReference>
<dbReference type="PANTHER" id="PTHR33371">
    <property type="entry name" value="INTERMEMBRANE PHOSPHOLIPID TRANSPORT SYSTEM BINDING PROTEIN MLAD-RELATED"/>
    <property type="match status" value="1"/>
</dbReference>
<keyword evidence="2" id="KW-0472">Membrane</keyword>
<evidence type="ECO:0000259" key="4">
    <source>
        <dbReference type="Pfam" id="PF11887"/>
    </source>
</evidence>
<dbReference type="NCBIfam" id="TIGR00996">
    <property type="entry name" value="Mtu_fam_mce"/>
    <property type="match status" value="1"/>
</dbReference>
<feature type="domain" description="Mce/MlaD" evidence="3">
    <location>
        <begin position="47"/>
        <end position="119"/>
    </location>
</feature>
<keyword evidence="2" id="KW-0812">Transmembrane</keyword>
<reference evidence="5 6" key="1">
    <citation type="submission" date="2019-10" db="EMBL/GenBank/DDBJ databases">
        <title>Nocardia macrotermitis sp. nov. and Nocardia aurantia sp. nov., isolated from the gut of fungus growing-termite Macrotermes natalensis.</title>
        <authorList>
            <person name="Benndorf R."/>
            <person name="Schwitalla J."/>
            <person name="Martin K."/>
            <person name="De Beer W."/>
            <person name="Kaster A.-K."/>
            <person name="Vollmers J."/>
            <person name="Poulsen M."/>
            <person name="Beemelmanns C."/>
        </authorList>
    </citation>
    <scope>NUCLEOTIDE SEQUENCE [LARGE SCALE GENOMIC DNA]</scope>
    <source>
        <strain evidence="5 6">RB20</strain>
    </source>
</reference>
<protein>
    <recommendedName>
        <fullName evidence="7">MCE family protein</fullName>
    </recommendedName>
</protein>
<evidence type="ECO:0000313" key="6">
    <source>
        <dbReference type="Proteomes" id="UP000438448"/>
    </source>
</evidence>
<dbReference type="Pfam" id="PF02470">
    <property type="entry name" value="MlaD"/>
    <property type="match status" value="1"/>
</dbReference>
<dbReference type="InterPro" id="IPR024516">
    <property type="entry name" value="Mce_C"/>
</dbReference>
<feature type="transmembrane region" description="Helical" evidence="2">
    <location>
        <begin position="14"/>
        <end position="33"/>
    </location>
</feature>
<dbReference type="Pfam" id="PF11887">
    <property type="entry name" value="Mce4_CUP1"/>
    <property type="match status" value="1"/>
</dbReference>
<dbReference type="InterPro" id="IPR052336">
    <property type="entry name" value="MlaD_Phospholipid_Transporter"/>
</dbReference>
<dbReference type="InterPro" id="IPR003399">
    <property type="entry name" value="Mce/MlaD"/>
</dbReference>
<dbReference type="EMBL" id="WEGK01000004">
    <property type="protein sequence ID" value="MQY19197.1"/>
    <property type="molecule type" value="Genomic_DNA"/>
</dbReference>